<evidence type="ECO:0000256" key="2">
    <source>
        <dbReference type="SAM" id="MobiDB-lite"/>
    </source>
</evidence>
<dbReference type="GO" id="GO:0008270">
    <property type="term" value="F:zinc ion binding"/>
    <property type="evidence" value="ECO:0007669"/>
    <property type="project" value="InterPro"/>
</dbReference>
<feature type="region of interest" description="Disordered" evidence="2">
    <location>
        <begin position="374"/>
        <end position="405"/>
    </location>
</feature>
<evidence type="ECO:0000313" key="4">
    <source>
        <dbReference type="EMBL" id="RII42847.1"/>
    </source>
</evidence>
<feature type="compositionally biased region" description="Polar residues" evidence="2">
    <location>
        <begin position="505"/>
        <end position="518"/>
    </location>
</feature>
<feature type="compositionally biased region" description="Gly residues" evidence="2">
    <location>
        <begin position="227"/>
        <end position="238"/>
    </location>
</feature>
<evidence type="ECO:0000313" key="5">
    <source>
        <dbReference type="Proteomes" id="UP000265419"/>
    </source>
</evidence>
<accession>A0A399JE52</accession>
<feature type="region of interest" description="Disordered" evidence="2">
    <location>
        <begin position="211"/>
        <end position="277"/>
    </location>
</feature>
<gene>
    <name evidence="4" type="ORF">DWB68_04690</name>
</gene>
<feature type="compositionally biased region" description="Basic and acidic residues" evidence="2">
    <location>
        <begin position="379"/>
        <end position="388"/>
    </location>
</feature>
<dbReference type="GO" id="GO:0004519">
    <property type="term" value="F:endonuclease activity"/>
    <property type="evidence" value="ECO:0007669"/>
    <property type="project" value="UniProtKB-KW"/>
</dbReference>
<organism evidence="4 5">
    <name type="scientific">Galactobacter valiniphilus</name>
    <dbReference type="NCBI Taxonomy" id="2676122"/>
    <lineage>
        <taxon>Bacteria</taxon>
        <taxon>Bacillati</taxon>
        <taxon>Actinomycetota</taxon>
        <taxon>Actinomycetes</taxon>
        <taxon>Micrococcales</taxon>
        <taxon>Micrococcaceae</taxon>
        <taxon>Galactobacter</taxon>
    </lineage>
</organism>
<feature type="region of interest" description="Disordered" evidence="2">
    <location>
        <begin position="486"/>
        <end position="524"/>
    </location>
</feature>
<dbReference type="RefSeq" id="WP_119423992.1">
    <property type="nucleotide sequence ID" value="NZ_QQXK01000007.1"/>
</dbReference>
<sequence>MSEKFLLDQALGLLREAVEAIAAGGDRAGEAEVVELLGVASDVSRAADGLRVAITGVVGRRSEGLSRAEALCSRLGFRSTKALISQAFGVQAGAAETLVTLAQATGPRTGFSSGDLPPFRPALAAALLAGEISADQAIAVHRGLPHPGSAELQPGMTEAAERFLVDGATGGRVGFDEAGRPVITHGDPTRGRADAGAGTAAGTGMLAGGGEVAGLPGGGPMPDDAAGGLGATGGGAAGPGDASGPAPLEGPADLGQGGSVLPGSGQITGAGDGTFWNIPGVTPAGGATSVGTRGRTPADMDVWGPRRMEPHLVRVQAGAWRDAIDPDGVEPRDGEQVQRRSFKVQRASGGGWRLTGYAPEQAGAALAHFMDAQTGPQAHPDRFLDPTGEHSGSAHDVPGCNADTTVDAAGRAADDKRTPEQKGFDALHSLVEAHQRQQDEAGPGGSGATLVVTVTMSALDRYARSLGAIGNAAELPGLAAWAQAQQPSLPSGAGSTGDVIGGRQADQTGQTGQTSPNGCLTGRGPSALGATLDGLFASHSRSDEAVPMSTVAAMLCTHALRLVVTDDAGTAVRLGRQQRPFSKAQRQALAARDRHCRAPGCLAPPSWCHTHHVIPWSAGGHTNLDNAILLCSFHHHELHRGRLGVVPAREVGAVGHPWAVLSVWRLRRLAAERRQEARTAAADGQGARQGAGQGMGQSSGQGRVAWSPDEANRAARSRPSAWSSRGPKWTAPLSSGRPEPGRSTHPSPWLAGIPELGVDSRPLARPARMSARQGSPRRAELHWHSSRRIRLAVDAAGPRSP</sequence>
<feature type="compositionally biased region" description="Gly residues" evidence="2">
    <location>
        <begin position="255"/>
        <end position="272"/>
    </location>
</feature>
<dbReference type="InterPro" id="IPR003870">
    <property type="entry name" value="DUF222"/>
</dbReference>
<feature type="region of interest" description="Disordered" evidence="2">
    <location>
        <begin position="677"/>
        <end position="783"/>
    </location>
</feature>
<comment type="similarity">
    <text evidence="1">Belongs to the Rv1128c/1148c/1588c/1702c/1945/3466 family.</text>
</comment>
<dbReference type="Gene3D" id="1.10.30.50">
    <property type="match status" value="1"/>
</dbReference>
<feature type="region of interest" description="Disordered" evidence="2">
    <location>
        <begin position="175"/>
        <end position="199"/>
    </location>
</feature>
<feature type="compositionally biased region" description="Gly residues" evidence="2">
    <location>
        <begin position="211"/>
        <end position="220"/>
    </location>
</feature>
<feature type="domain" description="HNH nuclease" evidence="3">
    <location>
        <begin position="584"/>
        <end position="636"/>
    </location>
</feature>
<dbReference type="CDD" id="cd00085">
    <property type="entry name" value="HNHc"/>
    <property type="match status" value="1"/>
</dbReference>
<dbReference type="InterPro" id="IPR003615">
    <property type="entry name" value="HNH_nuc"/>
</dbReference>
<keyword evidence="4" id="KW-0255">Endonuclease</keyword>
<dbReference type="Pfam" id="PF02720">
    <property type="entry name" value="DUF222"/>
    <property type="match status" value="2"/>
</dbReference>
<keyword evidence="4" id="KW-0540">Nuclease</keyword>
<feature type="compositionally biased region" description="Gly residues" evidence="2">
    <location>
        <begin position="687"/>
        <end position="699"/>
    </location>
</feature>
<dbReference type="SMART" id="SM00507">
    <property type="entry name" value="HNHc"/>
    <property type="match status" value="1"/>
</dbReference>
<dbReference type="GO" id="GO:0003676">
    <property type="term" value="F:nucleic acid binding"/>
    <property type="evidence" value="ECO:0007669"/>
    <property type="project" value="InterPro"/>
</dbReference>
<proteinExistence type="inferred from homology"/>
<evidence type="ECO:0000259" key="3">
    <source>
        <dbReference type="SMART" id="SM00507"/>
    </source>
</evidence>
<comment type="caution">
    <text evidence="4">The sequence shown here is derived from an EMBL/GenBank/DDBJ whole genome shotgun (WGS) entry which is preliminary data.</text>
</comment>
<dbReference type="EMBL" id="QQXK01000007">
    <property type="protein sequence ID" value="RII42847.1"/>
    <property type="molecule type" value="Genomic_DNA"/>
</dbReference>
<keyword evidence="5" id="KW-1185">Reference proteome</keyword>
<name>A0A399JE52_9MICC</name>
<dbReference type="InterPro" id="IPR002711">
    <property type="entry name" value="HNH"/>
</dbReference>
<dbReference type="Proteomes" id="UP000265419">
    <property type="component" value="Unassembled WGS sequence"/>
</dbReference>
<dbReference type="AlphaFoldDB" id="A0A399JE52"/>
<reference evidence="4 5" key="1">
    <citation type="submission" date="2018-07" db="EMBL/GenBank/DDBJ databases">
        <title>Arthrobacter sp. nov., isolated from raw cow's milk with high bacterial count.</title>
        <authorList>
            <person name="Hahne J."/>
            <person name="Isele D."/>
            <person name="Lipski A."/>
        </authorList>
    </citation>
    <scope>NUCLEOTIDE SEQUENCE [LARGE SCALE GENOMIC DNA]</scope>
    <source>
        <strain evidence="4 5">JZ R-35</strain>
    </source>
</reference>
<keyword evidence="4" id="KW-0378">Hydrolase</keyword>
<evidence type="ECO:0000256" key="1">
    <source>
        <dbReference type="ARBA" id="ARBA00023450"/>
    </source>
</evidence>
<dbReference type="Pfam" id="PF01844">
    <property type="entry name" value="HNH"/>
    <property type="match status" value="1"/>
</dbReference>
<protein>
    <submittedName>
        <fullName evidence="4">HNH endonuclease</fullName>
    </submittedName>
</protein>